<evidence type="ECO:0000313" key="2">
    <source>
        <dbReference type="Proteomes" id="UP000182894"/>
    </source>
</evidence>
<sequence>MNRKLAIPFVPVAAPDGLISLADSQHDITVLLETWSSSDAGDTYQLLLDGNPVGPIKELPDPVPEEGSELMLTVPLEYIEQDGVYGVAYKATNVLGQASATSGSVPIRIDRTAPGAALLAAMVFPAEPFGDQVTGLVPGYGGMEQGDIIQTLCNKTHGPLHVVQADELTLRPIEITFEREFLESVGTENVTIEYLVTDRAGNESIISLPVELFLQL</sequence>
<gene>
    <name evidence="1" type="ORF">SAMN05216605_11132</name>
</gene>
<dbReference type="EMBL" id="FNCO01000011">
    <property type="protein sequence ID" value="SDI17483.1"/>
    <property type="molecule type" value="Genomic_DNA"/>
</dbReference>
<name>A0A1G8IF17_9PSED</name>
<dbReference type="RefSeq" id="WP_083370724.1">
    <property type="nucleotide sequence ID" value="NZ_FNCO01000011.1"/>
</dbReference>
<reference evidence="2" key="1">
    <citation type="submission" date="2016-10" db="EMBL/GenBank/DDBJ databases">
        <authorList>
            <person name="Varghese N."/>
            <person name="Submissions S."/>
        </authorList>
    </citation>
    <scope>NUCLEOTIDE SEQUENCE [LARGE SCALE GENOMIC DNA]</scope>
    <source>
        <strain evidence="2">ATCC 700689</strain>
    </source>
</reference>
<protein>
    <recommendedName>
        <fullName evidence="3">Ig-like domain (Group 3)</fullName>
    </recommendedName>
</protein>
<keyword evidence="2" id="KW-1185">Reference proteome</keyword>
<dbReference type="AlphaFoldDB" id="A0A1G8IF17"/>
<proteinExistence type="predicted"/>
<dbReference type="Proteomes" id="UP000182894">
    <property type="component" value="Unassembled WGS sequence"/>
</dbReference>
<dbReference type="OrthoDB" id="6881612at2"/>
<accession>A0A1G8IF17</accession>
<organism evidence="1 2">
    <name type="scientific">Pseudomonas abietaniphila</name>
    <dbReference type="NCBI Taxonomy" id="89065"/>
    <lineage>
        <taxon>Bacteria</taxon>
        <taxon>Pseudomonadati</taxon>
        <taxon>Pseudomonadota</taxon>
        <taxon>Gammaproteobacteria</taxon>
        <taxon>Pseudomonadales</taxon>
        <taxon>Pseudomonadaceae</taxon>
        <taxon>Pseudomonas</taxon>
    </lineage>
</organism>
<evidence type="ECO:0000313" key="1">
    <source>
        <dbReference type="EMBL" id="SDI17483.1"/>
    </source>
</evidence>
<evidence type="ECO:0008006" key="3">
    <source>
        <dbReference type="Google" id="ProtNLM"/>
    </source>
</evidence>